<dbReference type="Gene3D" id="2.60.120.290">
    <property type="entry name" value="Spermadhesin, CUB domain"/>
    <property type="match status" value="7"/>
</dbReference>
<feature type="domain" description="CUB" evidence="4">
    <location>
        <begin position="105"/>
        <end position="213"/>
    </location>
</feature>
<keyword evidence="1" id="KW-0677">Repeat</keyword>
<sequence length="994" mass="111676">MSSSQSYPQRFKARFTSDEPALCGDSLQGTSGKMTATDLQRSYVCKWTYNFAESYKFSNYSDYNTMFISITNTFSRESKCYYSHSRFTIDVPIENTGQKFTRAPCGGFVHLSQEPKNILNIPKSFNNTLDCGWIVIAPPGVRIETSIEGIFNHDCSDEFLTVHHGLTQSMSVLEYCKNKIPAKSIVTSFMNTFIQYHSKAQQSTNLKLVMKVASSQCGGYLNGYERIFSSPNYPNHYDENTECTWVIQASIGYRVSLSFFQRFVVEDTVNCTKDAVIIYDWVNGSYQELAKLCGREIPSVLNSTSTRMKVVFRTDSNINLDGFTAEWTEICGGVFTATDIDQFIYSPGYGSGYDPLLDCSYEILAPTNNKLIVQFQDFALEGIYPECKYDNLTITGEREYNFLLKIFCGKHIPPILENYEKVMINFKTDSIGQDKGFKLSYSLYKCGGKITEPTMIRTGSAEEYFNGLNCTWIIEAPSDKVIIVNFAYIDIEPHYSCSNDYIAVFDGSQIENDHRLALLCGKINSSTVIKSNSSRAIVQFVSDDFLNYKGFQAQISFSYGEAVGCGGVISLLSVTQYSLKSPRIGNSFVYENYLDCHWFVNAPEDHVVKVEFTAFHVSPCANVNQTAIGIRKCSCDFVEIRDGLNPDSLLIDKFCGHTLPPAIVSSTNVLSIRLSTDGEIVSSGFEISLSLQSSRCFPTEITVDFNVQKIHSPGFGRGDIPRGLHCKYILKGTSSVIPTHLRVNYLDLEPAESSSTHKGVELEVSYIGQCGRNYTESYGLLQNSYIQDYNVNLLSCSNLITAPENYTISIYIIEMYPSYFHGEAYFEILDGDKLSSPSLYKVQSSYIMQSVTSTGRYLLLHNVMKGTEQIMYNINYVTTDKGRGCGGRLINEFGRITSPMYPEVYRKRSTCEWELETPIGIQLRLHFSEFDLGLLCDQNYVSLVDRNGNIVSSYCSETPADYTSEDNYVKVVYTTTMSNGGTGWIADIVGIVDL</sequence>
<comment type="caution">
    <text evidence="5">The sequence shown here is derived from an EMBL/GenBank/DDBJ whole genome shotgun (WGS) entry which is preliminary data.</text>
</comment>
<dbReference type="SMART" id="SM00042">
    <property type="entry name" value="CUB"/>
    <property type="match status" value="7"/>
</dbReference>
<name>A0A821RN23_9NEOP</name>
<dbReference type="Proteomes" id="UP000663880">
    <property type="component" value="Unassembled WGS sequence"/>
</dbReference>
<dbReference type="InterPro" id="IPR000859">
    <property type="entry name" value="CUB_dom"/>
</dbReference>
<accession>A0A821RN23</accession>
<evidence type="ECO:0000313" key="6">
    <source>
        <dbReference type="Proteomes" id="UP000663880"/>
    </source>
</evidence>
<dbReference type="InterPro" id="IPR035914">
    <property type="entry name" value="Sperma_CUB_dom_sf"/>
</dbReference>
<organism evidence="5 6">
    <name type="scientific">Pieris macdunnoughi</name>
    <dbReference type="NCBI Taxonomy" id="345717"/>
    <lineage>
        <taxon>Eukaryota</taxon>
        <taxon>Metazoa</taxon>
        <taxon>Ecdysozoa</taxon>
        <taxon>Arthropoda</taxon>
        <taxon>Hexapoda</taxon>
        <taxon>Insecta</taxon>
        <taxon>Pterygota</taxon>
        <taxon>Neoptera</taxon>
        <taxon>Endopterygota</taxon>
        <taxon>Lepidoptera</taxon>
        <taxon>Glossata</taxon>
        <taxon>Ditrysia</taxon>
        <taxon>Papilionoidea</taxon>
        <taxon>Pieridae</taxon>
        <taxon>Pierinae</taxon>
        <taxon>Pieris</taxon>
    </lineage>
</organism>
<evidence type="ECO:0000256" key="3">
    <source>
        <dbReference type="PROSITE-ProRule" id="PRU00059"/>
    </source>
</evidence>
<feature type="domain" description="CUB" evidence="4">
    <location>
        <begin position="446"/>
        <end position="558"/>
    </location>
</feature>
<keyword evidence="2" id="KW-1015">Disulfide bond</keyword>
<feature type="domain" description="CUB" evidence="4">
    <location>
        <begin position="217"/>
        <end position="330"/>
    </location>
</feature>
<reference evidence="5" key="1">
    <citation type="submission" date="2021-02" db="EMBL/GenBank/DDBJ databases">
        <authorList>
            <person name="Steward A R."/>
        </authorList>
    </citation>
    <scope>NUCLEOTIDE SEQUENCE</scope>
</reference>
<evidence type="ECO:0000256" key="1">
    <source>
        <dbReference type="ARBA" id="ARBA00022737"/>
    </source>
</evidence>
<comment type="caution">
    <text evidence="3">Lacks conserved residue(s) required for the propagation of feature annotation.</text>
</comment>
<dbReference type="CDD" id="cd00041">
    <property type="entry name" value="CUB"/>
    <property type="match status" value="6"/>
</dbReference>
<dbReference type="FunFam" id="2.60.120.290:FF:000013">
    <property type="entry name" value="Membrane frizzled-related protein"/>
    <property type="match status" value="1"/>
</dbReference>
<feature type="domain" description="CUB" evidence="4">
    <location>
        <begin position="565"/>
        <end position="692"/>
    </location>
</feature>
<proteinExistence type="predicted"/>
<dbReference type="EMBL" id="CAJOBZ010000014">
    <property type="protein sequence ID" value="CAF4844414.1"/>
    <property type="molecule type" value="Genomic_DNA"/>
</dbReference>
<protein>
    <recommendedName>
        <fullName evidence="4">CUB domain-containing protein</fullName>
    </recommendedName>
</protein>
<keyword evidence="6" id="KW-1185">Reference proteome</keyword>
<evidence type="ECO:0000313" key="5">
    <source>
        <dbReference type="EMBL" id="CAF4844414.1"/>
    </source>
</evidence>
<evidence type="ECO:0000256" key="2">
    <source>
        <dbReference type="ARBA" id="ARBA00023157"/>
    </source>
</evidence>
<dbReference type="Pfam" id="PF00431">
    <property type="entry name" value="CUB"/>
    <property type="match status" value="6"/>
</dbReference>
<evidence type="ECO:0000259" key="4">
    <source>
        <dbReference type="PROSITE" id="PS01180"/>
    </source>
</evidence>
<dbReference type="OrthoDB" id="10009301at2759"/>
<dbReference type="FunFam" id="2.60.120.290:FF:000005">
    <property type="entry name" value="Procollagen C-endopeptidase enhancer 1"/>
    <property type="match status" value="1"/>
</dbReference>
<dbReference type="AlphaFoldDB" id="A0A821RN23"/>
<dbReference type="PROSITE" id="PS01180">
    <property type="entry name" value="CUB"/>
    <property type="match status" value="6"/>
</dbReference>
<feature type="domain" description="CUB" evidence="4">
    <location>
        <begin position="331"/>
        <end position="444"/>
    </location>
</feature>
<feature type="domain" description="CUB" evidence="4">
    <location>
        <begin position="885"/>
        <end position="991"/>
    </location>
</feature>
<dbReference type="SUPFAM" id="SSF49854">
    <property type="entry name" value="Spermadhesin, CUB domain"/>
    <property type="match status" value="7"/>
</dbReference>
<gene>
    <name evidence="5" type="ORF">PMACD_LOCUS6487</name>
</gene>
<dbReference type="PANTHER" id="PTHR24251">
    <property type="entry name" value="OVOCHYMASE-RELATED"/>
    <property type="match status" value="1"/>
</dbReference>